<dbReference type="Proteomes" id="UP000322634">
    <property type="component" value="Unassembled WGS sequence"/>
</dbReference>
<gene>
    <name evidence="4" type="ORF">FXF65_20610</name>
</gene>
<dbReference type="Gene3D" id="2.130.10.10">
    <property type="entry name" value="YVTN repeat-like/Quinoprotein amine dehydrogenase"/>
    <property type="match status" value="1"/>
</dbReference>
<evidence type="ECO:0000256" key="3">
    <source>
        <dbReference type="SAM" id="SignalP"/>
    </source>
</evidence>
<feature type="signal peptide" evidence="3">
    <location>
        <begin position="1"/>
        <end position="31"/>
    </location>
</feature>
<evidence type="ECO:0000313" key="4">
    <source>
        <dbReference type="EMBL" id="TYC12937.1"/>
    </source>
</evidence>
<dbReference type="OrthoDB" id="9801244at2"/>
<keyword evidence="2" id="KW-0472">Membrane</keyword>
<feature type="chain" id="PRO_5022965747" description="Esterase-like activity of phytase family protein" evidence="3">
    <location>
        <begin position="32"/>
        <end position="342"/>
    </location>
</feature>
<dbReference type="InterPro" id="IPR015943">
    <property type="entry name" value="WD40/YVTN_repeat-like_dom_sf"/>
</dbReference>
<dbReference type="AlphaFoldDB" id="A0A5D0U4C6"/>
<evidence type="ECO:0008006" key="6">
    <source>
        <dbReference type="Google" id="ProtNLM"/>
    </source>
</evidence>
<accession>A0A5D0U4C6</accession>
<feature type="transmembrane region" description="Helical" evidence="2">
    <location>
        <begin position="320"/>
        <end position="337"/>
    </location>
</feature>
<keyword evidence="3" id="KW-0732">Signal</keyword>
<protein>
    <recommendedName>
        <fullName evidence="6">Esterase-like activity of phytase family protein</fullName>
    </recommendedName>
</protein>
<proteinExistence type="predicted"/>
<keyword evidence="2" id="KW-0812">Transmembrane</keyword>
<comment type="caution">
    <text evidence="4">The sequence shown here is derived from an EMBL/GenBank/DDBJ whole genome shotgun (WGS) entry which is preliminary data.</text>
</comment>
<sequence>MAGNGWALRAGAALTAVGTACCALAPAAAAAAGDDDEKVAFTINDPRILESSGLAASTRHPGIVYTHNDSGGIPRVYALGMDGRVRAVFTVAGAGARDWEGMALGRDSAGRPAIFVADIGDNLGGAWPYVTVYRVPEPTRMRSQTLRATAFRVKYADGPRNAETVMINPRTNRLYIASKLFGGKLYEAPARLSTGGFNTLRKVGDAPPIATDGAFSPDGRTCVVRTYFGARFYEVGPDGRPGRTLKTIDLPMQKQGESVTYMPDGRSILVGSEGKGQPVYRIPLPEEARPSSPPSGKGPNNAGEAGGPESGRKDATNTRVGLFLALAIAGAVGYGLVRRRGA</sequence>
<evidence type="ECO:0000256" key="1">
    <source>
        <dbReference type="SAM" id="MobiDB-lite"/>
    </source>
</evidence>
<keyword evidence="2" id="KW-1133">Transmembrane helix</keyword>
<keyword evidence="5" id="KW-1185">Reference proteome</keyword>
<organism evidence="4 5">
    <name type="scientific">Actinomadura syzygii</name>
    <dbReference type="NCBI Taxonomy" id="1427538"/>
    <lineage>
        <taxon>Bacteria</taxon>
        <taxon>Bacillati</taxon>
        <taxon>Actinomycetota</taxon>
        <taxon>Actinomycetes</taxon>
        <taxon>Streptosporangiales</taxon>
        <taxon>Thermomonosporaceae</taxon>
        <taxon>Actinomadura</taxon>
    </lineage>
</organism>
<name>A0A5D0U4C6_9ACTN</name>
<feature type="region of interest" description="Disordered" evidence="1">
    <location>
        <begin position="272"/>
        <end position="315"/>
    </location>
</feature>
<dbReference type="EMBL" id="VSFF01000008">
    <property type="protein sequence ID" value="TYC12937.1"/>
    <property type="molecule type" value="Genomic_DNA"/>
</dbReference>
<dbReference type="RefSeq" id="WP_148351635.1">
    <property type="nucleotide sequence ID" value="NZ_JBHSBF010000047.1"/>
</dbReference>
<evidence type="ECO:0000256" key="2">
    <source>
        <dbReference type="SAM" id="Phobius"/>
    </source>
</evidence>
<reference evidence="4 5" key="1">
    <citation type="submission" date="2019-08" db="EMBL/GenBank/DDBJ databases">
        <title>Actinomadura sp. nov. CYP1-5 isolated from mountain soil.</title>
        <authorList>
            <person name="Songsumanus A."/>
            <person name="Kuncharoen N."/>
            <person name="Kudo T."/>
            <person name="Yuki M."/>
            <person name="Igarashi Y."/>
            <person name="Tanasupawat S."/>
        </authorList>
    </citation>
    <scope>NUCLEOTIDE SEQUENCE [LARGE SCALE GENOMIC DNA]</scope>
    <source>
        <strain evidence="4 5">GKU157</strain>
    </source>
</reference>
<evidence type="ECO:0000313" key="5">
    <source>
        <dbReference type="Proteomes" id="UP000322634"/>
    </source>
</evidence>
<dbReference type="SUPFAM" id="SSF75011">
    <property type="entry name" value="3-carboxy-cis,cis-mucoante lactonizing enzyme"/>
    <property type="match status" value="1"/>
</dbReference>